<feature type="region of interest" description="Disordered" evidence="2">
    <location>
        <begin position="358"/>
        <end position="382"/>
    </location>
</feature>
<reference evidence="4 5" key="1">
    <citation type="journal article" date="2007" name="Proc. Natl. Acad. Sci. U.S.A.">
        <title>The tiny eukaryote Ostreococcus provides genomic insights into the paradox of plankton speciation.</title>
        <authorList>
            <person name="Palenik B."/>
            <person name="Grimwood J."/>
            <person name="Aerts A."/>
            <person name="Rouze P."/>
            <person name="Salamov A."/>
            <person name="Putnam N."/>
            <person name="Dupont C."/>
            <person name="Jorgensen R."/>
            <person name="Derelle E."/>
            <person name="Rombauts S."/>
            <person name="Zhou K."/>
            <person name="Otillar R."/>
            <person name="Merchant S.S."/>
            <person name="Podell S."/>
            <person name="Gaasterland T."/>
            <person name="Napoli C."/>
            <person name="Gendler K."/>
            <person name="Manuell A."/>
            <person name="Tai V."/>
            <person name="Vallon O."/>
            <person name="Piganeau G."/>
            <person name="Jancek S."/>
            <person name="Heijde M."/>
            <person name="Jabbari K."/>
            <person name="Bowler C."/>
            <person name="Lohr M."/>
            <person name="Robbens S."/>
            <person name="Werner G."/>
            <person name="Dubchak I."/>
            <person name="Pazour G.J."/>
            <person name="Ren Q."/>
            <person name="Paulsen I."/>
            <person name="Delwiche C."/>
            <person name="Schmutz J."/>
            <person name="Rokhsar D."/>
            <person name="Van de Peer Y."/>
            <person name="Moreau H."/>
            <person name="Grigoriev I.V."/>
        </authorList>
    </citation>
    <scope>NUCLEOTIDE SEQUENCE [LARGE SCALE GENOMIC DNA]</scope>
    <source>
        <strain evidence="4 5">CCE9901</strain>
    </source>
</reference>
<accession>A4RQZ4</accession>
<dbReference type="Gene3D" id="2.30.30.140">
    <property type="match status" value="1"/>
</dbReference>
<dbReference type="InterPro" id="IPR000313">
    <property type="entry name" value="PWWP_dom"/>
</dbReference>
<feature type="compositionally biased region" description="Acidic residues" evidence="2">
    <location>
        <begin position="140"/>
        <end position="164"/>
    </location>
</feature>
<dbReference type="AlphaFoldDB" id="A4RQZ4"/>
<dbReference type="Proteomes" id="UP000001568">
    <property type="component" value="Chromosome 1"/>
</dbReference>
<protein>
    <recommendedName>
        <fullName evidence="3">PWWP domain-containing protein</fullName>
    </recommendedName>
</protein>
<evidence type="ECO:0000256" key="2">
    <source>
        <dbReference type="SAM" id="MobiDB-lite"/>
    </source>
</evidence>
<keyword evidence="1" id="KW-0175">Coiled coil</keyword>
<name>A4RQZ4_OSTLU</name>
<feature type="domain" description="PWWP" evidence="3">
    <location>
        <begin position="4"/>
        <end position="88"/>
    </location>
</feature>
<dbReference type="Gramene" id="ABO93769">
    <property type="protein sequence ID" value="ABO93769"/>
    <property type="gene ID" value="OSTLU_23881"/>
</dbReference>
<sequence>MEPGAIALGKVARAPAQPCRILRDDEAADALKAKKGSRRVYWFGARSLGHVAEKELKAWDADAFEASLAEVKRGRDKLELALEEARAHENGGGAVSVDVGSTPEAVVETAAKEGSEAETPAPAPAAKKKRGGGGRKKVIEEEEEAAPAEVAGEEETQAANDDVEDYKPNAEEEEAKPSGKKRKLSKKADGEDKKDKQPAEKKPAKSKKVEIEKPVIKVPSSTPRLLELKTELEDGLQAYEDTQEQQERARLELEKAKEAVAAAQMKVEQANSHANRVVRRLKQTARHIQEQSVNPVMLQETLITKTVKKGSKVKDPSLADFAKTCGTVMVEWIELVRTSAVNMVAVQPVEEVKKVVKEENSAEDVKMEDAEDKPATDSPAKLNLPPVLAETFAKKGSVAKPAAPAAGGVPKEPAHDATRLRVARYLEQEHGLSRNASLTLEAALFDQAGEPGMAYKAALKRIVNQPSIMSSNAPALDSGTVKPALLLAFRG</sequence>
<evidence type="ECO:0000313" key="4">
    <source>
        <dbReference type="EMBL" id="ABO93769.1"/>
    </source>
</evidence>
<dbReference type="KEGG" id="olu:OSTLU_23881"/>
<proteinExistence type="predicted"/>
<feature type="region of interest" description="Disordered" evidence="2">
    <location>
        <begin position="87"/>
        <end position="213"/>
    </location>
</feature>
<dbReference type="SUPFAM" id="SSF63748">
    <property type="entry name" value="Tudor/PWWP/MBT"/>
    <property type="match status" value="1"/>
</dbReference>
<feature type="coiled-coil region" evidence="1">
    <location>
        <begin position="225"/>
        <end position="273"/>
    </location>
</feature>
<evidence type="ECO:0000313" key="5">
    <source>
        <dbReference type="Proteomes" id="UP000001568"/>
    </source>
</evidence>
<dbReference type="OMA" id="LKQTARH"/>
<feature type="compositionally biased region" description="Basic residues" evidence="2">
    <location>
        <begin position="126"/>
        <end position="136"/>
    </location>
</feature>
<dbReference type="EMBL" id="CP000581">
    <property type="protein sequence ID" value="ABO93769.1"/>
    <property type="molecule type" value="Genomic_DNA"/>
</dbReference>
<dbReference type="Pfam" id="PF00855">
    <property type="entry name" value="PWWP"/>
    <property type="match status" value="1"/>
</dbReference>
<organism evidence="4 5">
    <name type="scientific">Ostreococcus lucimarinus (strain CCE9901)</name>
    <dbReference type="NCBI Taxonomy" id="436017"/>
    <lineage>
        <taxon>Eukaryota</taxon>
        <taxon>Viridiplantae</taxon>
        <taxon>Chlorophyta</taxon>
        <taxon>Mamiellophyceae</taxon>
        <taxon>Mamiellales</taxon>
        <taxon>Bathycoccaceae</taxon>
        <taxon>Ostreococcus</taxon>
    </lineage>
</organism>
<dbReference type="OrthoDB" id="498639at2759"/>
<feature type="compositionally biased region" description="Basic and acidic residues" evidence="2">
    <location>
        <begin position="358"/>
        <end position="375"/>
    </location>
</feature>
<feature type="compositionally biased region" description="Basic and acidic residues" evidence="2">
    <location>
        <begin position="186"/>
        <end position="213"/>
    </location>
</feature>
<keyword evidence="5" id="KW-1185">Reference proteome</keyword>
<dbReference type="GeneID" id="4999423"/>
<evidence type="ECO:0000259" key="3">
    <source>
        <dbReference type="Pfam" id="PF00855"/>
    </source>
</evidence>
<dbReference type="HOGENOM" id="CLU_043463_0_0_1"/>
<dbReference type="RefSeq" id="XP_001415477.1">
    <property type="nucleotide sequence ID" value="XM_001415440.1"/>
</dbReference>
<evidence type="ECO:0000256" key="1">
    <source>
        <dbReference type="SAM" id="Coils"/>
    </source>
</evidence>
<gene>
    <name evidence="4" type="ORF">OSTLU_23881</name>
</gene>